<dbReference type="AlphaFoldDB" id="A0A074S6D4"/>
<organism evidence="2 3">
    <name type="scientific">Rhizoctonia solani 123E</name>
    <dbReference type="NCBI Taxonomy" id="1423351"/>
    <lineage>
        <taxon>Eukaryota</taxon>
        <taxon>Fungi</taxon>
        <taxon>Dikarya</taxon>
        <taxon>Basidiomycota</taxon>
        <taxon>Agaricomycotina</taxon>
        <taxon>Agaricomycetes</taxon>
        <taxon>Cantharellales</taxon>
        <taxon>Ceratobasidiaceae</taxon>
        <taxon>Rhizoctonia</taxon>
    </lineage>
</organism>
<dbReference type="STRING" id="1423351.A0A074S6D4"/>
<keyword evidence="2" id="KW-0540">Nuclease</keyword>
<proteinExistence type="predicted"/>
<evidence type="ECO:0000313" key="2">
    <source>
        <dbReference type="EMBL" id="KEP45622.1"/>
    </source>
</evidence>
<sequence>MLWRSISFLAAVSLCSAATVNSTEQAEVISGTFNVLSLSVNGLPTDFFAGYDGKKTEKTKLMALAMAKYDYGIINIQNDFYFHDTLCEYDNHPFRTESSGSYLLSGSGLSTFSKYSWIDFSRAYWNVCGVNSGYGCFVLK</sequence>
<dbReference type="SUPFAM" id="SSF56219">
    <property type="entry name" value="DNase I-like"/>
    <property type="match status" value="1"/>
</dbReference>
<accession>A0A074S6D4</accession>
<dbReference type="GO" id="GO:0004519">
    <property type="term" value="F:endonuclease activity"/>
    <property type="evidence" value="ECO:0007669"/>
    <property type="project" value="UniProtKB-KW"/>
</dbReference>
<keyword evidence="2" id="KW-0378">Hydrolase</keyword>
<feature type="chain" id="PRO_5001698586" evidence="1">
    <location>
        <begin position="18"/>
        <end position="140"/>
    </location>
</feature>
<comment type="caution">
    <text evidence="2">The sequence shown here is derived from an EMBL/GenBank/DDBJ whole genome shotgun (WGS) entry which is preliminary data.</text>
</comment>
<name>A0A074S6D4_9AGAM</name>
<keyword evidence="2" id="KW-0255">Endonuclease</keyword>
<dbReference type="Proteomes" id="UP000027456">
    <property type="component" value="Unassembled WGS sequence"/>
</dbReference>
<dbReference type="HOGENOM" id="CLU_128897_0_0_1"/>
<keyword evidence="1" id="KW-0732">Signal</keyword>
<evidence type="ECO:0000256" key="1">
    <source>
        <dbReference type="SAM" id="SignalP"/>
    </source>
</evidence>
<keyword evidence="2" id="KW-0269">Exonuclease</keyword>
<dbReference type="OrthoDB" id="40902at2759"/>
<keyword evidence="3" id="KW-1185">Reference proteome</keyword>
<protein>
    <submittedName>
        <fullName evidence="2">Putative endonuclease/exonuclease/phosphatase family protein</fullName>
    </submittedName>
</protein>
<feature type="signal peptide" evidence="1">
    <location>
        <begin position="1"/>
        <end position="17"/>
    </location>
</feature>
<dbReference type="InterPro" id="IPR036691">
    <property type="entry name" value="Endo/exonu/phosph_ase_sf"/>
</dbReference>
<evidence type="ECO:0000313" key="3">
    <source>
        <dbReference type="Proteomes" id="UP000027456"/>
    </source>
</evidence>
<reference evidence="2 3" key="1">
    <citation type="submission" date="2013-12" db="EMBL/GenBank/DDBJ databases">
        <authorList>
            <person name="Cubeta M."/>
            <person name="Pakala S."/>
            <person name="Fedorova N."/>
            <person name="Thomas E."/>
            <person name="Dean R."/>
            <person name="Jabaji S."/>
            <person name="Neate S."/>
            <person name="Toda T."/>
            <person name="Tavantzis S."/>
            <person name="Vilgalys R."/>
            <person name="Bharathan N."/>
            <person name="Pakala S."/>
            <person name="Losada L.S."/>
            <person name="Zafar N."/>
            <person name="Nierman W."/>
        </authorList>
    </citation>
    <scope>NUCLEOTIDE SEQUENCE [LARGE SCALE GENOMIC DNA]</scope>
    <source>
        <strain evidence="2 3">123E</strain>
    </source>
</reference>
<gene>
    <name evidence="2" type="ORF">V565_254840</name>
</gene>
<feature type="non-terminal residue" evidence="2">
    <location>
        <position position="140"/>
    </location>
</feature>
<dbReference type="Gene3D" id="3.60.10.10">
    <property type="entry name" value="Endonuclease/exonuclease/phosphatase"/>
    <property type="match status" value="1"/>
</dbReference>
<dbReference type="GO" id="GO:0004527">
    <property type="term" value="F:exonuclease activity"/>
    <property type="evidence" value="ECO:0007669"/>
    <property type="project" value="UniProtKB-KW"/>
</dbReference>
<dbReference type="EMBL" id="AZST01001625">
    <property type="protein sequence ID" value="KEP45622.1"/>
    <property type="molecule type" value="Genomic_DNA"/>
</dbReference>